<feature type="region of interest" description="Disordered" evidence="1">
    <location>
        <begin position="1"/>
        <end position="33"/>
    </location>
</feature>
<name>A0A6A4TFG8_SCOMX</name>
<gene>
    <name evidence="2" type="ORF">F2P81_003143</name>
</gene>
<evidence type="ECO:0000313" key="2">
    <source>
        <dbReference type="EMBL" id="KAF0043985.1"/>
    </source>
</evidence>
<evidence type="ECO:0000256" key="1">
    <source>
        <dbReference type="SAM" id="MobiDB-lite"/>
    </source>
</evidence>
<protein>
    <submittedName>
        <fullName evidence="2">Uncharacterized protein</fullName>
    </submittedName>
</protein>
<reference evidence="2 3" key="1">
    <citation type="submission" date="2019-06" db="EMBL/GenBank/DDBJ databases">
        <title>Draft genomes of female and male turbot (Scophthalmus maximus).</title>
        <authorList>
            <person name="Xu H."/>
            <person name="Xu X.-W."/>
            <person name="Shao C."/>
            <person name="Chen S."/>
        </authorList>
    </citation>
    <scope>NUCLEOTIDE SEQUENCE [LARGE SCALE GENOMIC DNA]</scope>
    <source>
        <strain evidence="2">Ysfricsl-2016a</strain>
        <tissue evidence="2">Blood</tissue>
    </source>
</reference>
<evidence type="ECO:0000313" key="3">
    <source>
        <dbReference type="Proteomes" id="UP000438429"/>
    </source>
</evidence>
<dbReference type="EMBL" id="VEVO01000003">
    <property type="protein sequence ID" value="KAF0043985.1"/>
    <property type="molecule type" value="Genomic_DNA"/>
</dbReference>
<feature type="compositionally biased region" description="Basic and acidic residues" evidence="1">
    <location>
        <begin position="8"/>
        <end position="28"/>
    </location>
</feature>
<organism evidence="2 3">
    <name type="scientific">Scophthalmus maximus</name>
    <name type="common">Turbot</name>
    <name type="synonym">Psetta maxima</name>
    <dbReference type="NCBI Taxonomy" id="52904"/>
    <lineage>
        <taxon>Eukaryota</taxon>
        <taxon>Metazoa</taxon>
        <taxon>Chordata</taxon>
        <taxon>Craniata</taxon>
        <taxon>Vertebrata</taxon>
        <taxon>Euteleostomi</taxon>
        <taxon>Actinopterygii</taxon>
        <taxon>Neopterygii</taxon>
        <taxon>Teleostei</taxon>
        <taxon>Neoteleostei</taxon>
        <taxon>Acanthomorphata</taxon>
        <taxon>Carangaria</taxon>
        <taxon>Pleuronectiformes</taxon>
        <taxon>Pleuronectoidei</taxon>
        <taxon>Scophthalmidae</taxon>
        <taxon>Scophthalmus</taxon>
    </lineage>
</organism>
<sequence>MHLKRRLHDGVDKNERVMGRHDSSHDPRSLSTASPACRLRIGMECCRLKAPPIERELIITHENRTKSR</sequence>
<dbReference type="Proteomes" id="UP000438429">
    <property type="component" value="Unassembled WGS sequence"/>
</dbReference>
<comment type="caution">
    <text evidence="2">The sequence shown here is derived from an EMBL/GenBank/DDBJ whole genome shotgun (WGS) entry which is preliminary data.</text>
</comment>
<proteinExistence type="predicted"/>
<dbReference type="AlphaFoldDB" id="A0A6A4TFG8"/>
<accession>A0A6A4TFG8</accession>